<proteinExistence type="predicted"/>
<organism evidence="1">
    <name type="scientific">Cyprideis torosa</name>
    <dbReference type="NCBI Taxonomy" id="163714"/>
    <lineage>
        <taxon>Eukaryota</taxon>
        <taxon>Metazoa</taxon>
        <taxon>Ecdysozoa</taxon>
        <taxon>Arthropoda</taxon>
        <taxon>Crustacea</taxon>
        <taxon>Oligostraca</taxon>
        <taxon>Ostracoda</taxon>
        <taxon>Podocopa</taxon>
        <taxon>Podocopida</taxon>
        <taxon>Cytherocopina</taxon>
        <taxon>Cytheroidea</taxon>
        <taxon>Cytherideidae</taxon>
        <taxon>Cyprideis</taxon>
    </lineage>
</organism>
<evidence type="ECO:0000313" key="1">
    <source>
        <dbReference type="EMBL" id="CAD7237129.1"/>
    </source>
</evidence>
<gene>
    <name evidence="1" type="ORF">CTOB1V02_LOCUS14944</name>
</gene>
<dbReference type="EMBL" id="OB685054">
    <property type="protein sequence ID" value="CAD7237129.1"/>
    <property type="molecule type" value="Genomic_DNA"/>
</dbReference>
<accession>A0A7R8WS42</accession>
<dbReference type="AlphaFoldDB" id="A0A7R8WS42"/>
<sequence length="60" mass="6983">MGILHLEPWFEQKSTSPLLTLRSSKKSISLPQLSMKPFISECRRTSTTLMWTEWSDILQS</sequence>
<protein>
    <submittedName>
        <fullName evidence="1">Uncharacterized protein</fullName>
    </submittedName>
</protein>
<reference evidence="1" key="1">
    <citation type="submission" date="2020-11" db="EMBL/GenBank/DDBJ databases">
        <authorList>
            <person name="Tran Van P."/>
        </authorList>
    </citation>
    <scope>NUCLEOTIDE SEQUENCE</scope>
</reference>
<name>A0A7R8WS42_9CRUS</name>